<dbReference type="GeneID" id="127749180"/>
<dbReference type="AlphaFoldDB" id="A0A9C6WZ31"/>
<organism evidence="4 5">
    <name type="scientific">Frankliniella occidentalis</name>
    <name type="common">Western flower thrips</name>
    <name type="synonym">Euthrips occidentalis</name>
    <dbReference type="NCBI Taxonomy" id="133901"/>
    <lineage>
        <taxon>Eukaryota</taxon>
        <taxon>Metazoa</taxon>
        <taxon>Ecdysozoa</taxon>
        <taxon>Arthropoda</taxon>
        <taxon>Hexapoda</taxon>
        <taxon>Insecta</taxon>
        <taxon>Pterygota</taxon>
        <taxon>Neoptera</taxon>
        <taxon>Paraneoptera</taxon>
        <taxon>Thysanoptera</taxon>
        <taxon>Terebrantia</taxon>
        <taxon>Thripoidea</taxon>
        <taxon>Thripidae</taxon>
        <taxon>Frankliniella</taxon>
    </lineage>
</organism>
<dbReference type="PANTHER" id="PTHR10334">
    <property type="entry name" value="CYSTEINE-RICH SECRETORY PROTEIN-RELATED"/>
    <property type="match status" value="1"/>
</dbReference>
<keyword evidence="2" id="KW-0732">Signal</keyword>
<dbReference type="InterPro" id="IPR018244">
    <property type="entry name" value="Allrgn_V5/Tpx1_CS"/>
</dbReference>
<feature type="compositionally biased region" description="Polar residues" evidence="1">
    <location>
        <begin position="431"/>
        <end position="444"/>
    </location>
</feature>
<evidence type="ECO:0000313" key="5">
    <source>
        <dbReference type="RefSeq" id="XP_052122298.1"/>
    </source>
</evidence>
<accession>A0A9C6WZ31</accession>
<dbReference type="Pfam" id="PF00188">
    <property type="entry name" value="CAP"/>
    <property type="match status" value="1"/>
</dbReference>
<sequence>MGARGVSLVVAAALVAAALSPVVRPEPEPAQQLAFKAGATKNTKNPYCSIACRSGLPHTLCQYSAGPPASCKDGRTWPLTGNERAAVLHAHNLLRNKMASGGVPPFPSAANMRQMEWDSELEQIAQRWADQCSFAHDQCRDSGRFTVGQNVAIYFSSAAKFPPIESRVHSWYDEIKDYTYRDGPFSFSFATGHFSQVVWGDTNLVGCGRARYEENGLPTQLLVCNYGPGGNVETEPLYRAGAPCSGCGSGCSATYPSLCAPGAQGSPQGSPQQGTQAAVAPLALQLSTTTPAPAPAPTTAPGPVLGLRSFFANPTENAILPSSVSPGFFFAGSTAKPFSTSKPFPSLKPFPAAKPFSTTPRPTTTTPRPAPTTARAAPRPVTAARALSTTRRPVATTAKPTTVKPTTARPTTARPTTARPTTAPLSARAFASTTPSPRIASSTAAPEEADCPVPKTVGAACKEYRAAPLSATEREAMLDYHNAKRSALAAGEVPGFKPASDMKQMVRIYWERTSGGGGTRNQLTIYAALPF</sequence>
<dbReference type="Proteomes" id="UP000504606">
    <property type="component" value="Unplaced"/>
</dbReference>
<dbReference type="PRINTS" id="PR00837">
    <property type="entry name" value="V5TPXLIKE"/>
</dbReference>
<evidence type="ECO:0000313" key="4">
    <source>
        <dbReference type="Proteomes" id="UP000504606"/>
    </source>
</evidence>
<feature type="chain" id="PRO_5039480451" evidence="2">
    <location>
        <begin position="26"/>
        <end position="531"/>
    </location>
</feature>
<dbReference type="GO" id="GO:0005576">
    <property type="term" value="C:extracellular region"/>
    <property type="evidence" value="ECO:0007669"/>
    <property type="project" value="UniProtKB-SubCell"/>
</dbReference>
<dbReference type="InterPro" id="IPR035940">
    <property type="entry name" value="CAP_sf"/>
</dbReference>
<dbReference type="RefSeq" id="XP_052122298.1">
    <property type="nucleotide sequence ID" value="XM_052266338.1"/>
</dbReference>
<feature type="compositionally biased region" description="Low complexity" evidence="1">
    <location>
        <begin position="358"/>
        <end position="424"/>
    </location>
</feature>
<gene>
    <name evidence="5" type="primary">LOC127749180</name>
</gene>
<dbReference type="Gene3D" id="3.40.33.10">
    <property type="entry name" value="CAP"/>
    <property type="match status" value="2"/>
</dbReference>
<dbReference type="PROSITE" id="PS01009">
    <property type="entry name" value="CRISP_1"/>
    <property type="match status" value="1"/>
</dbReference>
<dbReference type="SUPFAM" id="SSF55797">
    <property type="entry name" value="PR-1-like"/>
    <property type="match status" value="2"/>
</dbReference>
<feature type="region of interest" description="Disordered" evidence="1">
    <location>
        <begin position="350"/>
        <end position="450"/>
    </location>
</feature>
<dbReference type="OrthoDB" id="414826at2759"/>
<evidence type="ECO:0000256" key="2">
    <source>
        <dbReference type="SAM" id="SignalP"/>
    </source>
</evidence>
<dbReference type="CDD" id="cd05380">
    <property type="entry name" value="CAP_euk"/>
    <property type="match status" value="1"/>
</dbReference>
<feature type="domain" description="SCP" evidence="3">
    <location>
        <begin position="82"/>
        <end position="234"/>
    </location>
</feature>
<feature type="signal peptide" evidence="2">
    <location>
        <begin position="1"/>
        <end position="25"/>
    </location>
</feature>
<evidence type="ECO:0000259" key="3">
    <source>
        <dbReference type="SMART" id="SM00198"/>
    </source>
</evidence>
<keyword evidence="4" id="KW-1185">Reference proteome</keyword>
<dbReference type="PROSITE" id="PS01010">
    <property type="entry name" value="CRISP_2"/>
    <property type="match status" value="1"/>
</dbReference>
<dbReference type="SMART" id="SM00198">
    <property type="entry name" value="SCP"/>
    <property type="match status" value="1"/>
</dbReference>
<dbReference type="InterPro" id="IPR001283">
    <property type="entry name" value="CRISP-related"/>
</dbReference>
<dbReference type="InterPro" id="IPR002413">
    <property type="entry name" value="V5_allergen-like"/>
</dbReference>
<evidence type="ECO:0000256" key="1">
    <source>
        <dbReference type="SAM" id="MobiDB-lite"/>
    </source>
</evidence>
<dbReference type="KEGG" id="foc:127749180"/>
<protein>
    <submittedName>
        <fullName evidence="5">Peptidase inhibitor 16-like</fullName>
    </submittedName>
</protein>
<dbReference type="InterPro" id="IPR014044">
    <property type="entry name" value="CAP_dom"/>
</dbReference>
<name>A0A9C6WZ31_FRAOC</name>
<proteinExistence type="predicted"/>
<reference evidence="5" key="1">
    <citation type="submission" date="2025-08" db="UniProtKB">
        <authorList>
            <consortium name="RefSeq"/>
        </authorList>
    </citation>
    <scope>IDENTIFICATION</scope>
    <source>
        <tissue evidence="5">Whole organism</tissue>
    </source>
</reference>
<dbReference type="PRINTS" id="PR00838">
    <property type="entry name" value="V5ALLERGEN"/>
</dbReference>